<name>A0AB73TAR3_9FIRM</name>
<comment type="caution">
    <text evidence="1">The sequence shown here is derived from an EMBL/GenBank/DDBJ whole genome shotgun (WGS) entry which is preliminary data.</text>
</comment>
<evidence type="ECO:0000313" key="1">
    <source>
        <dbReference type="EMBL" id="PWJ79363.1"/>
    </source>
</evidence>
<organism evidence="1 2">
    <name type="scientific">Murimonas intestini</name>
    <dbReference type="NCBI Taxonomy" id="1337051"/>
    <lineage>
        <taxon>Bacteria</taxon>
        <taxon>Bacillati</taxon>
        <taxon>Bacillota</taxon>
        <taxon>Clostridia</taxon>
        <taxon>Lachnospirales</taxon>
        <taxon>Lachnospiraceae</taxon>
        <taxon>Murimonas</taxon>
    </lineage>
</organism>
<dbReference type="Proteomes" id="UP000245412">
    <property type="component" value="Unassembled WGS sequence"/>
</dbReference>
<dbReference type="EMBL" id="QGGY01000001">
    <property type="protein sequence ID" value="PWJ79363.1"/>
    <property type="molecule type" value="Genomic_DNA"/>
</dbReference>
<accession>A0AB73TAR3</accession>
<evidence type="ECO:0000313" key="2">
    <source>
        <dbReference type="Proteomes" id="UP000245412"/>
    </source>
</evidence>
<sequence>MRIRKNGNMQRLKWYPELYAGEGAGVRQKKIIRKLNQNAGMLDIYLITLAANPANLLEIISSAYLQQKAVRRNLPLIVGIAKGYDEAVQVTVSIIEEVYKATGAFDVRGYLAEKVKPGQKPNQKRNRQV</sequence>
<keyword evidence="2" id="KW-1185">Reference proteome</keyword>
<dbReference type="AlphaFoldDB" id="A0AB73TAR3"/>
<proteinExistence type="predicted"/>
<gene>
    <name evidence="1" type="ORF">C7383_101744</name>
</gene>
<reference evidence="1 2" key="1">
    <citation type="submission" date="2018-05" db="EMBL/GenBank/DDBJ databases">
        <authorList>
            <person name="Goeker M."/>
            <person name="Huntemann M."/>
            <person name="Clum A."/>
            <person name="Pillay M."/>
            <person name="Palaniappan K."/>
            <person name="Varghese N."/>
            <person name="Mikhailova N."/>
            <person name="Stamatis D."/>
            <person name="Reddy T."/>
            <person name="Daum C."/>
            <person name="Shapiro N."/>
            <person name="Ivanova N."/>
            <person name="Kyrpides N."/>
            <person name="Woyke T."/>
        </authorList>
    </citation>
    <scope>NUCLEOTIDE SEQUENCE [LARGE SCALE GENOMIC DNA]</scope>
    <source>
        <strain evidence="1 2">DSM 26524</strain>
    </source>
</reference>
<protein>
    <submittedName>
        <fullName evidence="1">Uncharacterized protein</fullName>
    </submittedName>
</protein>